<evidence type="ECO:0000313" key="1">
    <source>
        <dbReference type="EMBL" id="KAK9842004.1"/>
    </source>
</evidence>
<evidence type="ECO:0000313" key="2">
    <source>
        <dbReference type="Proteomes" id="UP001445335"/>
    </source>
</evidence>
<dbReference type="PANTHER" id="PTHR33390:SF1">
    <property type="entry name" value="STRESS UP-REGULATED NOD 19 PROTEIN"/>
    <property type="match status" value="1"/>
</dbReference>
<dbReference type="PANTHER" id="PTHR33390">
    <property type="entry name" value="STRESS UP-REGULATED NOD 19 PROTEIN"/>
    <property type="match status" value="1"/>
</dbReference>
<keyword evidence="2" id="KW-1185">Reference proteome</keyword>
<reference evidence="1 2" key="1">
    <citation type="journal article" date="2024" name="Nat. Commun.">
        <title>Phylogenomics reveals the evolutionary origins of lichenization in chlorophyte algae.</title>
        <authorList>
            <person name="Puginier C."/>
            <person name="Libourel C."/>
            <person name="Otte J."/>
            <person name="Skaloud P."/>
            <person name="Haon M."/>
            <person name="Grisel S."/>
            <person name="Petersen M."/>
            <person name="Berrin J.G."/>
            <person name="Delaux P.M."/>
            <person name="Dal Grande F."/>
            <person name="Keller J."/>
        </authorList>
    </citation>
    <scope>NUCLEOTIDE SEQUENCE [LARGE SCALE GENOMIC DNA]</scope>
    <source>
        <strain evidence="1 2">SAG 245.80</strain>
    </source>
</reference>
<dbReference type="Proteomes" id="UP001445335">
    <property type="component" value="Unassembled WGS sequence"/>
</dbReference>
<dbReference type="AlphaFoldDB" id="A0AAW1S8S5"/>
<accession>A0AAW1S8S5</accession>
<sequence>MAPGEVTDAMLLLDSPYPASGSVVVINQTSQLVDATLRPVPLSEVYVHHWGSSGKFVQGSGAELRGARDRAPLKWPLAMVVDGESVIDTKFRMANIELINTIGVAKENLSACLECHCPDDPNRGSFLCCASRTCPTEAPPVSVDYFIEYNVTYRALGEQDKEVKPVDFFLFDVTGGVFEYQIVAPEGPNTTHSKVRHEVIDGACPQKKDFNIVRCTGHQHVGSKCISMYNEDTHELICRSCPVYGTEKGEPGNEDGYVVKMTDDDLATPYKIAPGTRVRLESLYQNDKRLLGAMGLMVVLVSDTAPCPSRGPYGVHGFPGYVSHETAIDGVVF</sequence>
<dbReference type="EMBL" id="JALJOU010000009">
    <property type="protein sequence ID" value="KAK9842004.1"/>
    <property type="molecule type" value="Genomic_DNA"/>
</dbReference>
<name>A0AAW1S8S5_9CHLO</name>
<protein>
    <submittedName>
        <fullName evidence="1">Uncharacterized protein</fullName>
    </submittedName>
</protein>
<organism evidence="1 2">
    <name type="scientific">Elliptochloris bilobata</name>
    <dbReference type="NCBI Taxonomy" id="381761"/>
    <lineage>
        <taxon>Eukaryota</taxon>
        <taxon>Viridiplantae</taxon>
        <taxon>Chlorophyta</taxon>
        <taxon>core chlorophytes</taxon>
        <taxon>Trebouxiophyceae</taxon>
        <taxon>Trebouxiophyceae incertae sedis</taxon>
        <taxon>Elliptochloris clade</taxon>
        <taxon>Elliptochloris</taxon>
    </lineage>
</organism>
<proteinExistence type="predicted"/>
<dbReference type="InterPro" id="IPR011692">
    <property type="entry name" value="Stress_up-reg_Nod19"/>
</dbReference>
<dbReference type="Pfam" id="PF07712">
    <property type="entry name" value="SURNod19"/>
    <property type="match status" value="1"/>
</dbReference>
<gene>
    <name evidence="1" type="ORF">WJX81_003725</name>
</gene>
<comment type="caution">
    <text evidence="1">The sequence shown here is derived from an EMBL/GenBank/DDBJ whole genome shotgun (WGS) entry which is preliminary data.</text>
</comment>